<gene>
    <name evidence="3" type="ORF">GCM10022286_00770</name>
</gene>
<protein>
    <submittedName>
        <fullName evidence="3">Uncharacterized protein</fullName>
    </submittedName>
</protein>
<evidence type="ECO:0000313" key="4">
    <source>
        <dbReference type="Proteomes" id="UP001415169"/>
    </source>
</evidence>
<keyword evidence="2" id="KW-0472">Membrane</keyword>
<feature type="region of interest" description="Disordered" evidence="1">
    <location>
        <begin position="445"/>
        <end position="464"/>
    </location>
</feature>
<reference evidence="3" key="1">
    <citation type="journal article" date="2014" name="Int. J. Syst. Evol. Microbiol.">
        <title>Complete genome of a new Firmicutes species belonging to the dominant human colonic microbiota ('Ruminococcus bicirculans') reveals two chromosomes and a selective capacity to utilize plant glucans.</title>
        <authorList>
            <consortium name="NISC Comparative Sequencing Program"/>
            <person name="Wegmann U."/>
            <person name="Louis P."/>
            <person name="Goesmann A."/>
            <person name="Henrissat B."/>
            <person name="Duncan S.H."/>
            <person name="Flint H.J."/>
        </authorList>
    </citation>
    <scope>NUCLEOTIDE SEQUENCE</scope>
    <source>
        <strain evidence="3">JCM 17590</strain>
    </source>
</reference>
<keyword evidence="2" id="KW-0812">Transmembrane</keyword>
<dbReference type="EMBL" id="BAABBV010000001">
    <property type="protein sequence ID" value="GAA4153867.1"/>
    <property type="molecule type" value="Genomic_DNA"/>
</dbReference>
<name>A0ABP7ZCU7_9MICO</name>
<dbReference type="Proteomes" id="UP001415169">
    <property type="component" value="Unassembled WGS sequence"/>
</dbReference>
<dbReference type="RefSeq" id="WP_344789759.1">
    <property type="nucleotide sequence ID" value="NZ_BAABBV010000001.1"/>
</dbReference>
<organism evidence="3 4">
    <name type="scientific">Gryllotalpicola daejeonensis</name>
    <dbReference type="NCBI Taxonomy" id="993087"/>
    <lineage>
        <taxon>Bacteria</taxon>
        <taxon>Bacillati</taxon>
        <taxon>Actinomycetota</taxon>
        <taxon>Actinomycetes</taxon>
        <taxon>Micrococcales</taxon>
        <taxon>Microbacteriaceae</taxon>
        <taxon>Gryllotalpicola</taxon>
    </lineage>
</organism>
<accession>A0ABP7ZCU7</accession>
<evidence type="ECO:0000313" key="3">
    <source>
        <dbReference type="EMBL" id="GAA4153867.1"/>
    </source>
</evidence>
<reference evidence="3" key="2">
    <citation type="submission" date="2023-12" db="EMBL/GenBank/DDBJ databases">
        <authorList>
            <person name="Sun Q."/>
            <person name="Inoue M."/>
        </authorList>
    </citation>
    <scope>NUCLEOTIDE SEQUENCE</scope>
    <source>
        <strain evidence="3">JCM 17590</strain>
    </source>
</reference>
<feature type="compositionally biased region" description="Low complexity" evidence="1">
    <location>
        <begin position="445"/>
        <end position="455"/>
    </location>
</feature>
<evidence type="ECO:0000256" key="1">
    <source>
        <dbReference type="SAM" id="MobiDB-lite"/>
    </source>
</evidence>
<feature type="transmembrane region" description="Helical" evidence="2">
    <location>
        <begin position="89"/>
        <end position="111"/>
    </location>
</feature>
<evidence type="ECO:0000256" key="2">
    <source>
        <dbReference type="SAM" id="Phobius"/>
    </source>
</evidence>
<comment type="caution">
    <text evidence="3">The sequence shown here is derived from an EMBL/GenBank/DDBJ whole genome shotgun (WGS) entry which is preliminary data.</text>
</comment>
<sequence length="675" mass="68634">MSTLDPREAAKKLAAIRRRQGGSVSDKVGALASKGVNSVTQNGEPKSDAAEAGKEALKGAIKGAAVGGVHGAAVGAAKSLVTSKAGRKWLIGLLSPLVAMGLVVGVIGQAFTSLVANAQTSIQSQQIDAAETNGFTADQVSDAEDAVENTDVPVALALAYAKVEGKSMTHAQAEDLAAGVSSDKNLDLSLTSYLTVSDDSMTIDDSHKDDVDAVGKLWSAALESALSVSGADAATIWAQTVALITGEVNSCPADTGTTSSSAGGSGAGGLSSIQIAHATQIISDIRGLLTDDNEARTASIDALDSALTESSLKMYANSTVPDSLNYPHDAVGSDHDSVGFFQMRANGGNWGTVAELMDADQNVIRYLGGPFKPADEHSTSTLLDQPGWVTLAPDAASQAVEVSAYPTAYTPNVATAESLVDELWSKATPSTTIKALDDSMLATAGTPAGAPSTGSNGASAGDSTSVCGAPGADVATDQKALAEQIVTLEGQGKVSYWANPDSSVPLKSEVDNIASGKATSDCFLGTSVLEAILVAQHAFGSVQVNDLNRTCEHDGTDASIQSAHFVGMAVDFGELGGQYLTGGDARSAALLQILDPMVPKAVGAWAGQVQCKAASGVTLPLTNITQGDDSCTHQHVDFGHDAKTNAPLDEGKFEQSMALPEGWAVPSSGAGGLTR</sequence>
<keyword evidence="4" id="KW-1185">Reference proteome</keyword>
<keyword evidence="2" id="KW-1133">Transmembrane helix</keyword>
<proteinExistence type="predicted"/>